<keyword evidence="4 7" id="KW-0812">Transmembrane</keyword>
<evidence type="ECO:0000313" key="10">
    <source>
        <dbReference type="Proteomes" id="UP000646426"/>
    </source>
</evidence>
<name>A0A918W978_9GAMM</name>
<feature type="transmembrane region" description="Helical" evidence="7">
    <location>
        <begin position="94"/>
        <end position="113"/>
    </location>
</feature>
<dbReference type="Proteomes" id="UP000646426">
    <property type="component" value="Unassembled WGS sequence"/>
</dbReference>
<comment type="similarity">
    <text evidence="2">Belongs to the UPF0126 family.</text>
</comment>
<comment type="subcellular location">
    <subcellularLocation>
        <location evidence="1">Cell membrane</location>
        <topology evidence="1">Multi-pass membrane protein</topology>
    </subcellularLocation>
</comment>
<feature type="transmembrane region" description="Helical" evidence="7">
    <location>
        <begin position="119"/>
        <end position="139"/>
    </location>
</feature>
<dbReference type="GO" id="GO:0005886">
    <property type="term" value="C:plasma membrane"/>
    <property type="evidence" value="ECO:0007669"/>
    <property type="project" value="UniProtKB-SubCell"/>
</dbReference>
<proteinExistence type="inferred from homology"/>
<keyword evidence="10" id="KW-1185">Reference proteome</keyword>
<dbReference type="EMBL" id="BMYD01000002">
    <property type="protein sequence ID" value="GHA79097.1"/>
    <property type="molecule type" value="Genomic_DNA"/>
</dbReference>
<dbReference type="Pfam" id="PF03458">
    <property type="entry name" value="Gly_transporter"/>
    <property type="match status" value="2"/>
</dbReference>
<feature type="transmembrane region" description="Helical" evidence="7">
    <location>
        <begin position="175"/>
        <end position="192"/>
    </location>
</feature>
<sequence>MALGFVLALDLIGSFAFAISGATVGVRHRLDLFGVLVLAFAAATAGGIVRDAVLGATPPVALADPRYLGVAMLAAFVTFYRYGQVERLRNPVQLFDAIGLGLFAVTGAAKAIAHGVGPTGAVLLGVLSGVGGGIARDVLVAQIPAVLRRELYAVAAALGAGVVVIGDALQLPPAPLALAGASACFVLRFLAIRRGWRLPVARVDPAD</sequence>
<evidence type="ECO:0000256" key="2">
    <source>
        <dbReference type="ARBA" id="ARBA00008193"/>
    </source>
</evidence>
<evidence type="ECO:0000259" key="8">
    <source>
        <dbReference type="Pfam" id="PF03458"/>
    </source>
</evidence>
<reference evidence="9" key="2">
    <citation type="submission" date="2020-09" db="EMBL/GenBank/DDBJ databases">
        <authorList>
            <person name="Sun Q."/>
            <person name="Kim S."/>
        </authorList>
    </citation>
    <scope>NUCLEOTIDE SEQUENCE</scope>
    <source>
        <strain evidence="9">KCTC 23077</strain>
    </source>
</reference>
<feature type="domain" description="Glycine transporter" evidence="8">
    <location>
        <begin position="8"/>
        <end position="80"/>
    </location>
</feature>
<protein>
    <submittedName>
        <fullName evidence="9">Membrane protein</fullName>
    </submittedName>
</protein>
<feature type="transmembrane region" description="Helical" evidence="7">
    <location>
        <begin position="151"/>
        <end position="169"/>
    </location>
</feature>
<evidence type="ECO:0000313" key="9">
    <source>
        <dbReference type="EMBL" id="GHA79097.1"/>
    </source>
</evidence>
<dbReference type="PANTHER" id="PTHR30506">
    <property type="entry name" value="INNER MEMBRANE PROTEIN"/>
    <property type="match status" value="1"/>
</dbReference>
<keyword evidence="5 7" id="KW-1133">Transmembrane helix</keyword>
<organism evidence="9 10">
    <name type="scientific">Cognatilysobacter bugurensis</name>
    <dbReference type="NCBI Taxonomy" id="543356"/>
    <lineage>
        <taxon>Bacteria</taxon>
        <taxon>Pseudomonadati</taxon>
        <taxon>Pseudomonadota</taxon>
        <taxon>Gammaproteobacteria</taxon>
        <taxon>Lysobacterales</taxon>
        <taxon>Lysobacteraceae</taxon>
        <taxon>Cognatilysobacter</taxon>
    </lineage>
</organism>
<dbReference type="RefSeq" id="WP_189455135.1">
    <property type="nucleotide sequence ID" value="NZ_BMYD01000002.1"/>
</dbReference>
<keyword evidence="3" id="KW-1003">Cell membrane</keyword>
<feature type="domain" description="Glycine transporter" evidence="8">
    <location>
        <begin position="94"/>
        <end position="165"/>
    </location>
</feature>
<dbReference type="AlphaFoldDB" id="A0A918W978"/>
<feature type="transmembrane region" description="Helical" evidence="7">
    <location>
        <begin position="6"/>
        <end position="26"/>
    </location>
</feature>
<feature type="transmembrane region" description="Helical" evidence="7">
    <location>
        <begin position="33"/>
        <end position="53"/>
    </location>
</feature>
<gene>
    <name evidence="9" type="ORF">GCM10007067_15690</name>
</gene>
<dbReference type="PANTHER" id="PTHR30506:SF3">
    <property type="entry name" value="UPF0126 INNER MEMBRANE PROTEIN YADS-RELATED"/>
    <property type="match status" value="1"/>
</dbReference>
<dbReference type="InterPro" id="IPR005115">
    <property type="entry name" value="Gly_transporter"/>
</dbReference>
<feature type="transmembrane region" description="Helical" evidence="7">
    <location>
        <begin position="65"/>
        <end position="82"/>
    </location>
</feature>
<accession>A0A918W978</accession>
<evidence type="ECO:0000256" key="6">
    <source>
        <dbReference type="ARBA" id="ARBA00023136"/>
    </source>
</evidence>
<keyword evidence="6 7" id="KW-0472">Membrane</keyword>
<evidence type="ECO:0000256" key="7">
    <source>
        <dbReference type="SAM" id="Phobius"/>
    </source>
</evidence>
<comment type="caution">
    <text evidence="9">The sequence shown here is derived from an EMBL/GenBank/DDBJ whole genome shotgun (WGS) entry which is preliminary data.</text>
</comment>
<reference evidence="9" key="1">
    <citation type="journal article" date="2014" name="Int. J. Syst. Evol. Microbiol.">
        <title>Complete genome sequence of Corynebacterium casei LMG S-19264T (=DSM 44701T), isolated from a smear-ripened cheese.</title>
        <authorList>
            <consortium name="US DOE Joint Genome Institute (JGI-PGF)"/>
            <person name="Walter F."/>
            <person name="Albersmeier A."/>
            <person name="Kalinowski J."/>
            <person name="Ruckert C."/>
        </authorList>
    </citation>
    <scope>NUCLEOTIDE SEQUENCE</scope>
    <source>
        <strain evidence="9">KCTC 23077</strain>
    </source>
</reference>
<evidence type="ECO:0000256" key="5">
    <source>
        <dbReference type="ARBA" id="ARBA00022989"/>
    </source>
</evidence>
<evidence type="ECO:0000256" key="1">
    <source>
        <dbReference type="ARBA" id="ARBA00004651"/>
    </source>
</evidence>
<evidence type="ECO:0000256" key="3">
    <source>
        <dbReference type="ARBA" id="ARBA00022475"/>
    </source>
</evidence>
<evidence type="ECO:0000256" key="4">
    <source>
        <dbReference type="ARBA" id="ARBA00022692"/>
    </source>
</evidence>